<proteinExistence type="predicted"/>
<dbReference type="InterPro" id="IPR053021">
    <property type="entry name" value="Chloroplast_ADK"/>
</dbReference>
<reference evidence="2" key="1">
    <citation type="submission" date="2024-02" db="EMBL/GenBank/DDBJ databases">
        <authorList>
            <consortium name="ELIXIR-Norway"/>
            <consortium name="Elixir Norway"/>
        </authorList>
    </citation>
    <scope>NUCLEOTIDE SEQUENCE</scope>
</reference>
<dbReference type="EMBL" id="CAXAQS010000621">
    <property type="protein sequence ID" value="CAK9252426.1"/>
    <property type="molecule type" value="Genomic_DNA"/>
</dbReference>
<keyword evidence="3" id="KW-1185">Reference proteome</keyword>
<dbReference type="PANTHER" id="PTHR35509:SF6">
    <property type="entry name" value="ADENYLATE KINASE"/>
    <property type="match status" value="1"/>
</dbReference>
<evidence type="ECO:0000313" key="3">
    <source>
        <dbReference type="Proteomes" id="UP001497444"/>
    </source>
</evidence>
<dbReference type="Proteomes" id="UP001497444">
    <property type="component" value="Unassembled WGS sequence"/>
</dbReference>
<accession>A0ABP0VDA4</accession>
<dbReference type="PANTHER" id="PTHR35509">
    <property type="entry name" value="DOMAIN PROTEIN, PUTATIVE (DUF1995)-RELATED"/>
    <property type="match status" value="1"/>
</dbReference>
<organism evidence="2 3">
    <name type="scientific">Sphagnum jensenii</name>
    <dbReference type="NCBI Taxonomy" id="128206"/>
    <lineage>
        <taxon>Eukaryota</taxon>
        <taxon>Viridiplantae</taxon>
        <taxon>Streptophyta</taxon>
        <taxon>Embryophyta</taxon>
        <taxon>Bryophyta</taxon>
        <taxon>Sphagnophytina</taxon>
        <taxon>Sphagnopsida</taxon>
        <taxon>Sphagnales</taxon>
        <taxon>Sphagnaceae</taxon>
        <taxon>Sphagnum</taxon>
    </lineage>
</organism>
<sequence>MDRTLLSDMQSANFWTASSFVITNCQCTAVTEDYMQFDVHCSKQNKAFNRKIRIPFPLRINDPDTLKTTLLLMAHSFDCMVDTKTIVQTSASTTSPHAQWVRAYIYDSVRTAVLRALGDDAFRDKRARMQIKLNFPEVNPAFDTYRIGTLLECVRTVVLALAGDCGLRVRICVQQSLGEGVFTGLPLALASMRPVLEKMDWGTQLREEQKARKDGAMQWMNYWWEGMVTGLLEDLVTAAAGRPLLLVNPSLGDRPSGSDLMQIRGRQVLPAFENSYELAEVNLNLERKDFSDSFVDIYELRLLYPSSGGYMFPIRGMVVKQSHLAPWVVYQKVETSDGRERYEIIGAFPPYPSPDRTDISNIFTMK</sequence>
<comment type="caution">
    <text evidence="2">The sequence shown here is derived from an EMBL/GenBank/DDBJ whole genome shotgun (WGS) entry which is preliminary data.</text>
</comment>
<dbReference type="InterPro" id="IPR018962">
    <property type="entry name" value="DUF1995"/>
</dbReference>
<protein>
    <recommendedName>
        <fullName evidence="1">DUF1995 domain-containing protein</fullName>
    </recommendedName>
</protein>
<evidence type="ECO:0000259" key="1">
    <source>
        <dbReference type="Pfam" id="PF09353"/>
    </source>
</evidence>
<name>A0ABP0VDA4_9BRYO</name>
<feature type="domain" description="DUF1995" evidence="1">
    <location>
        <begin position="105"/>
        <end position="356"/>
    </location>
</feature>
<evidence type="ECO:0000313" key="2">
    <source>
        <dbReference type="EMBL" id="CAK9252426.1"/>
    </source>
</evidence>
<gene>
    <name evidence="2" type="ORF">CSSPJE1EN1_LOCUS27804</name>
</gene>
<dbReference type="Pfam" id="PF09353">
    <property type="entry name" value="DUF1995"/>
    <property type="match status" value="1"/>
</dbReference>